<proteinExistence type="inferred from homology"/>
<protein>
    <submittedName>
        <fullName evidence="2">Unannotated protein</fullName>
    </submittedName>
</protein>
<dbReference type="HAMAP" id="MF_01477">
    <property type="entry name" value="Iojap_RsfS"/>
    <property type="match status" value="1"/>
</dbReference>
<dbReference type="SUPFAM" id="SSF81301">
    <property type="entry name" value="Nucleotidyltransferase"/>
    <property type="match status" value="1"/>
</dbReference>
<evidence type="ECO:0000313" key="2">
    <source>
        <dbReference type="EMBL" id="CAB5068230.1"/>
    </source>
</evidence>
<gene>
    <name evidence="2" type="ORF">UFOPK4347_01725</name>
</gene>
<dbReference type="Gene3D" id="3.30.460.10">
    <property type="entry name" value="Beta Polymerase, domain 2"/>
    <property type="match status" value="1"/>
</dbReference>
<comment type="similarity">
    <text evidence="1">Belongs to the Iojap/RsfS family.</text>
</comment>
<reference evidence="2" key="1">
    <citation type="submission" date="2020-05" db="EMBL/GenBank/DDBJ databases">
        <authorList>
            <person name="Chiriac C."/>
            <person name="Salcher M."/>
            <person name="Ghai R."/>
            <person name="Kavagutti S V."/>
        </authorList>
    </citation>
    <scope>NUCLEOTIDE SEQUENCE</scope>
</reference>
<dbReference type="GO" id="GO:0090071">
    <property type="term" value="P:negative regulation of ribosome biogenesis"/>
    <property type="evidence" value="ECO:0007669"/>
    <property type="project" value="TreeGrafter"/>
</dbReference>
<sequence length="131" mass="15037">MTNTSDIQVPNYDVSSKDFAVEIARIADDKKADEVLVLHVGEVLGITEYFVLSGASNPRLVGAIADEVTSQMRERYGRSPIRTEGIREQMWVLVDYGDVVVHVFAEETRRFYEIERLYKDVPKVEWQEPSR</sequence>
<dbReference type="PANTHER" id="PTHR21043:SF0">
    <property type="entry name" value="MITOCHONDRIAL ASSEMBLY OF RIBOSOMAL LARGE SUBUNIT PROTEIN 1"/>
    <property type="match status" value="1"/>
</dbReference>
<dbReference type="EMBL" id="CAFBQU010000089">
    <property type="protein sequence ID" value="CAB5068230.1"/>
    <property type="molecule type" value="Genomic_DNA"/>
</dbReference>
<accession>A0A6J7UQC9</accession>
<dbReference type="PANTHER" id="PTHR21043">
    <property type="entry name" value="IOJAP SUPERFAMILY ORTHOLOG"/>
    <property type="match status" value="1"/>
</dbReference>
<evidence type="ECO:0000256" key="1">
    <source>
        <dbReference type="ARBA" id="ARBA00010574"/>
    </source>
</evidence>
<dbReference type="GO" id="GO:0017148">
    <property type="term" value="P:negative regulation of translation"/>
    <property type="evidence" value="ECO:0007669"/>
    <property type="project" value="TreeGrafter"/>
</dbReference>
<dbReference type="InterPro" id="IPR043519">
    <property type="entry name" value="NT_sf"/>
</dbReference>
<dbReference type="Pfam" id="PF02410">
    <property type="entry name" value="RsfS"/>
    <property type="match status" value="1"/>
</dbReference>
<dbReference type="GO" id="GO:0043023">
    <property type="term" value="F:ribosomal large subunit binding"/>
    <property type="evidence" value="ECO:0007669"/>
    <property type="project" value="TreeGrafter"/>
</dbReference>
<name>A0A6J7UQC9_9ZZZZ</name>
<organism evidence="2">
    <name type="scientific">freshwater metagenome</name>
    <dbReference type="NCBI Taxonomy" id="449393"/>
    <lineage>
        <taxon>unclassified sequences</taxon>
        <taxon>metagenomes</taxon>
        <taxon>ecological metagenomes</taxon>
    </lineage>
</organism>
<dbReference type="InterPro" id="IPR004394">
    <property type="entry name" value="Iojap/RsfS/C7orf30"/>
</dbReference>
<dbReference type="AlphaFoldDB" id="A0A6J7UQC9"/>
<dbReference type="NCBIfam" id="TIGR00090">
    <property type="entry name" value="rsfS_iojap_ybeB"/>
    <property type="match status" value="1"/>
</dbReference>